<accession>A0A7J8IM69</accession>
<feature type="region of interest" description="Disordered" evidence="1">
    <location>
        <begin position="34"/>
        <end position="131"/>
    </location>
</feature>
<protein>
    <submittedName>
        <fullName evidence="2">Uncharacterized protein</fullName>
    </submittedName>
</protein>
<dbReference type="EMBL" id="JACASE010000003">
    <property type="protein sequence ID" value="KAF6485674.1"/>
    <property type="molecule type" value="Genomic_DNA"/>
</dbReference>
<keyword evidence="3" id="KW-1185">Reference proteome</keyword>
<evidence type="ECO:0000313" key="3">
    <source>
        <dbReference type="Proteomes" id="UP000593571"/>
    </source>
</evidence>
<organism evidence="2 3">
    <name type="scientific">Rousettus aegyptiacus</name>
    <name type="common">Egyptian fruit bat</name>
    <name type="synonym">Pteropus aegyptiacus</name>
    <dbReference type="NCBI Taxonomy" id="9407"/>
    <lineage>
        <taxon>Eukaryota</taxon>
        <taxon>Metazoa</taxon>
        <taxon>Chordata</taxon>
        <taxon>Craniata</taxon>
        <taxon>Vertebrata</taxon>
        <taxon>Euteleostomi</taxon>
        <taxon>Mammalia</taxon>
        <taxon>Eutheria</taxon>
        <taxon>Laurasiatheria</taxon>
        <taxon>Chiroptera</taxon>
        <taxon>Yinpterochiroptera</taxon>
        <taxon>Pteropodoidea</taxon>
        <taxon>Pteropodidae</taxon>
        <taxon>Rousettinae</taxon>
        <taxon>Rousettus</taxon>
    </lineage>
</organism>
<evidence type="ECO:0000313" key="2">
    <source>
        <dbReference type="EMBL" id="KAF6485674.1"/>
    </source>
</evidence>
<reference evidence="2 3" key="1">
    <citation type="journal article" date="2020" name="Nature">
        <title>Six reference-quality genomes reveal evolution of bat adaptations.</title>
        <authorList>
            <person name="Jebb D."/>
            <person name="Huang Z."/>
            <person name="Pippel M."/>
            <person name="Hughes G.M."/>
            <person name="Lavrichenko K."/>
            <person name="Devanna P."/>
            <person name="Winkler S."/>
            <person name="Jermiin L.S."/>
            <person name="Skirmuntt E.C."/>
            <person name="Katzourakis A."/>
            <person name="Burkitt-Gray L."/>
            <person name="Ray D.A."/>
            <person name="Sullivan K.A.M."/>
            <person name="Roscito J.G."/>
            <person name="Kirilenko B.M."/>
            <person name="Davalos L.M."/>
            <person name="Corthals A.P."/>
            <person name="Power M.L."/>
            <person name="Jones G."/>
            <person name="Ransome R.D."/>
            <person name="Dechmann D.K.N."/>
            <person name="Locatelli A.G."/>
            <person name="Puechmaille S.J."/>
            <person name="Fedrigo O."/>
            <person name="Jarvis E.D."/>
            <person name="Hiller M."/>
            <person name="Vernes S.C."/>
            <person name="Myers E.W."/>
            <person name="Teeling E.C."/>
        </authorList>
    </citation>
    <scope>NUCLEOTIDE SEQUENCE [LARGE SCALE GENOMIC DNA]</scope>
    <source>
        <strain evidence="2">MRouAeg1</strain>
        <tissue evidence="2">Muscle</tissue>
    </source>
</reference>
<feature type="compositionally biased region" description="Basic residues" evidence="1">
    <location>
        <begin position="122"/>
        <end position="131"/>
    </location>
</feature>
<dbReference type="Proteomes" id="UP000593571">
    <property type="component" value="Unassembled WGS sequence"/>
</dbReference>
<gene>
    <name evidence="2" type="ORF">HJG63_010805</name>
</gene>
<sequence>MGGHRPRRPAVLGGLGELLPFPSRVSEVHGCLVPFSPVPGPSCPGSHSPLPAAQVSSGPRVLPEASQRGGRQRLRGHGAESDLAQPRRARQPAEPGALTPPKRGAGVAPGWASPQLDTRVHNATRGRRNAP</sequence>
<proteinExistence type="predicted"/>
<dbReference type="AlphaFoldDB" id="A0A7J8IM69"/>
<name>A0A7J8IM69_ROUAE</name>
<evidence type="ECO:0000256" key="1">
    <source>
        <dbReference type="SAM" id="MobiDB-lite"/>
    </source>
</evidence>
<comment type="caution">
    <text evidence="2">The sequence shown here is derived from an EMBL/GenBank/DDBJ whole genome shotgun (WGS) entry which is preliminary data.</text>
</comment>